<gene>
    <name evidence="2" type="ORF">BGTH12_LOCUS5387</name>
</gene>
<dbReference type="AlphaFoldDB" id="A0A9W4DLK6"/>
<sequence length="115" mass="12691">MRGLWGIVTGTEKKPSDPNEDENDSCITRERISRLLIKNALGPVDYHQAQSAKAAANIWGILTSFHQITGAQGIVDAIWNFWSKRCAGSESAREHIGDIMAMHMELAELGIVIDD</sequence>
<reference evidence="2" key="1">
    <citation type="submission" date="2020-10" db="EMBL/GenBank/DDBJ databases">
        <authorList>
            <person name="Muller C M."/>
        </authorList>
    </citation>
    <scope>NUCLEOTIDE SEQUENCE</scope>
    <source>
        <strain evidence="2">THUN-12</strain>
    </source>
</reference>
<evidence type="ECO:0000313" key="2">
    <source>
        <dbReference type="EMBL" id="CAD6504029.1"/>
    </source>
</evidence>
<dbReference type="Pfam" id="PF14223">
    <property type="entry name" value="Retrotran_gag_2"/>
    <property type="match status" value="1"/>
</dbReference>
<dbReference type="Proteomes" id="UP000683417">
    <property type="component" value="Unassembled WGS sequence"/>
</dbReference>
<evidence type="ECO:0000313" key="3">
    <source>
        <dbReference type="Proteomes" id="UP000683417"/>
    </source>
</evidence>
<organism evidence="2 3">
    <name type="scientific">Blumeria graminis f. sp. triticale</name>
    <dbReference type="NCBI Taxonomy" id="1689686"/>
    <lineage>
        <taxon>Eukaryota</taxon>
        <taxon>Fungi</taxon>
        <taxon>Dikarya</taxon>
        <taxon>Ascomycota</taxon>
        <taxon>Pezizomycotina</taxon>
        <taxon>Leotiomycetes</taxon>
        <taxon>Erysiphales</taxon>
        <taxon>Erysiphaceae</taxon>
        <taxon>Blumeria</taxon>
    </lineage>
</organism>
<protein>
    <submittedName>
        <fullName evidence="2">BgTH12-05766</fullName>
    </submittedName>
</protein>
<proteinExistence type="predicted"/>
<name>A0A9W4DLK6_BLUGR</name>
<accession>A0A9W4DLK6</accession>
<evidence type="ECO:0000256" key="1">
    <source>
        <dbReference type="SAM" id="MobiDB-lite"/>
    </source>
</evidence>
<feature type="region of interest" description="Disordered" evidence="1">
    <location>
        <begin position="1"/>
        <end position="24"/>
    </location>
</feature>
<dbReference type="EMBL" id="CAJHIT010000008">
    <property type="protein sequence ID" value="CAD6504029.1"/>
    <property type="molecule type" value="Genomic_DNA"/>
</dbReference>
<comment type="caution">
    <text evidence="2">The sequence shown here is derived from an EMBL/GenBank/DDBJ whole genome shotgun (WGS) entry which is preliminary data.</text>
</comment>